<dbReference type="Proteomes" id="UP000618319">
    <property type="component" value="Unassembled WGS sequence"/>
</dbReference>
<evidence type="ECO:0000313" key="2">
    <source>
        <dbReference type="Proteomes" id="UP000618319"/>
    </source>
</evidence>
<comment type="caution">
    <text evidence="1">The sequence shown here is derived from an EMBL/GenBank/DDBJ whole genome shotgun (WGS) entry which is preliminary data.</text>
</comment>
<gene>
    <name evidence="1" type="ORF">C4F40_05190</name>
</gene>
<dbReference type="EMBL" id="PSKQ01000017">
    <property type="protein sequence ID" value="MBE8720122.1"/>
    <property type="molecule type" value="Genomic_DNA"/>
</dbReference>
<protein>
    <submittedName>
        <fullName evidence="1">Uncharacterized protein</fullName>
    </submittedName>
</protein>
<organism evidence="1 2">
    <name type="scientific">Sphingobacterium pedocola</name>
    <dbReference type="NCBI Taxonomy" id="2082722"/>
    <lineage>
        <taxon>Bacteria</taxon>
        <taxon>Pseudomonadati</taxon>
        <taxon>Bacteroidota</taxon>
        <taxon>Sphingobacteriia</taxon>
        <taxon>Sphingobacteriales</taxon>
        <taxon>Sphingobacteriaceae</taxon>
        <taxon>Sphingobacterium</taxon>
    </lineage>
</organism>
<name>A0ABR9T438_9SPHI</name>
<proteinExistence type="predicted"/>
<accession>A0ABR9T438</accession>
<reference evidence="1 2" key="1">
    <citation type="submission" date="2018-02" db="EMBL/GenBank/DDBJ databases">
        <title>Sphingobacterium KA21.</title>
        <authorList>
            <person name="Vasarhelyi B.M."/>
            <person name="Deshmukh S."/>
            <person name="Balint B."/>
            <person name="Kukolya J."/>
        </authorList>
    </citation>
    <scope>NUCLEOTIDE SEQUENCE [LARGE SCALE GENOMIC DNA]</scope>
    <source>
        <strain evidence="1 2">Ka21</strain>
    </source>
</reference>
<evidence type="ECO:0000313" key="1">
    <source>
        <dbReference type="EMBL" id="MBE8720122.1"/>
    </source>
</evidence>
<sequence length="107" mass="12213">MEGANTHSNCPLCSKDHQHTAEKKTNCQESHSCNDIQVKLDQLSDKLFSADYSKSFLGFSPTIITLYWVQPSLFIDFVFNSKHTPEETVAFSNSSPPTYLLHRNFRI</sequence>
<keyword evidence="2" id="KW-1185">Reference proteome</keyword>